<dbReference type="RefSeq" id="XP_503563.1">
    <property type="nucleotide sequence ID" value="XM_503563.1"/>
</dbReference>
<keyword evidence="2" id="KW-1133">Transmembrane helix</keyword>
<keyword evidence="2" id="KW-0812">Transmembrane</keyword>
<feature type="compositionally biased region" description="Low complexity" evidence="1">
    <location>
        <begin position="81"/>
        <end position="94"/>
    </location>
</feature>
<keyword evidence="2" id="KW-0472">Membrane</keyword>
<feature type="region of interest" description="Disordered" evidence="1">
    <location>
        <begin position="54"/>
        <end position="95"/>
    </location>
</feature>
<feature type="compositionally biased region" description="Basic residues" evidence="1">
    <location>
        <begin position="167"/>
        <end position="177"/>
    </location>
</feature>
<reference evidence="3 5" key="1">
    <citation type="journal article" date="2016" name="PLoS ONE">
        <title>Sequence Assembly of Yarrowia lipolytica Strain W29/CLIB89 Shows Transposable Element Diversity.</title>
        <authorList>
            <person name="Magnan C."/>
            <person name="Yu J."/>
            <person name="Chang I."/>
            <person name="Jahn E."/>
            <person name="Kanomata Y."/>
            <person name="Wu J."/>
            <person name="Zeller M."/>
            <person name="Oakes M."/>
            <person name="Baldi P."/>
            <person name="Sandmeyer S."/>
        </authorList>
    </citation>
    <scope>NUCLEOTIDE SEQUENCE [LARGE SCALE GENOMIC DNA]</scope>
    <source>
        <strain evidence="3">CLIB89</strain>
        <strain evidence="5">CLIB89(W29)</strain>
    </source>
</reference>
<feature type="transmembrane region" description="Helical" evidence="2">
    <location>
        <begin position="202"/>
        <end position="222"/>
    </location>
</feature>
<dbReference type="VEuPathDB" id="FungiDB:YALI1_E05854g"/>
<dbReference type="EMBL" id="CP017557">
    <property type="protein sequence ID" value="AOW04967.1"/>
    <property type="molecule type" value="Genomic_DNA"/>
</dbReference>
<organism evidence="3 5">
    <name type="scientific">Yarrowia lipolytica</name>
    <name type="common">Candida lipolytica</name>
    <dbReference type="NCBI Taxonomy" id="4952"/>
    <lineage>
        <taxon>Eukaryota</taxon>
        <taxon>Fungi</taxon>
        <taxon>Dikarya</taxon>
        <taxon>Ascomycota</taxon>
        <taxon>Saccharomycotina</taxon>
        <taxon>Dipodascomycetes</taxon>
        <taxon>Dipodascales</taxon>
        <taxon>Dipodascales incertae sedis</taxon>
        <taxon>Yarrowia</taxon>
    </lineage>
</organism>
<evidence type="ECO:0000256" key="2">
    <source>
        <dbReference type="SAM" id="Phobius"/>
    </source>
</evidence>
<accession>A0A1H6Q3A5</accession>
<dbReference type="Proteomes" id="UP000256601">
    <property type="component" value="Unassembled WGS sequence"/>
</dbReference>
<evidence type="ECO:0000256" key="1">
    <source>
        <dbReference type="SAM" id="MobiDB-lite"/>
    </source>
</evidence>
<dbReference type="OrthoDB" id="4093190at2759"/>
<proteinExistence type="predicted"/>
<feature type="compositionally biased region" description="Basic and acidic residues" evidence="1">
    <location>
        <begin position="61"/>
        <end position="80"/>
    </location>
</feature>
<evidence type="ECO:0000313" key="4">
    <source>
        <dbReference type="EMBL" id="RDW25086.1"/>
    </source>
</evidence>
<evidence type="ECO:0000313" key="6">
    <source>
        <dbReference type="Proteomes" id="UP000256601"/>
    </source>
</evidence>
<dbReference type="Proteomes" id="UP000182444">
    <property type="component" value="Chromosome 1E"/>
</dbReference>
<sequence>MSLEESWIDVDQKVTVKPPARYSARMPNVEALETESSALFYHAPSVYIIESDAEEDDEYNCDSRDETTDDRTLLFSRDSRNSPSSRDSTTTTTSIAALQDSLSTIVSRDMKQARACGSSRSKPPSSVCLDSLRIVPESQLPKMRARGSGTVAPAMSSTDSDSDTKMAVKKRRVKRVRTGVSSPSMEVSGAGSPGGTGGFSPAALAAGITIIGLSFSAGYAIGRQSLRTASVN</sequence>
<dbReference type="KEGG" id="yli:2912268"/>
<feature type="region of interest" description="Disordered" evidence="1">
    <location>
        <begin position="144"/>
        <end position="195"/>
    </location>
</feature>
<dbReference type="AlphaFoldDB" id="A0A1H6Q3A5"/>
<gene>
    <name evidence="4" type="ORF">B0I71DRAFT_171326</name>
    <name evidence="3" type="ORF">YALI1_E05854g</name>
</gene>
<evidence type="ECO:0000313" key="5">
    <source>
        <dbReference type="Proteomes" id="UP000182444"/>
    </source>
</evidence>
<reference evidence="4 6" key="2">
    <citation type="submission" date="2018-07" db="EMBL/GenBank/DDBJ databases">
        <title>Draft Genome Assemblies for Five Robust Yarrowia lipolytica Strains Exhibiting High Lipid Production and Pentose Sugar Utilization and Sugar Alcohol Secretion from Undetoxified Lignocellulosic Biomass Hydrolysates.</title>
        <authorList>
            <consortium name="DOE Joint Genome Institute"/>
            <person name="Walker C."/>
            <person name="Ryu S."/>
            <person name="Na H."/>
            <person name="Zane M."/>
            <person name="LaButti K."/>
            <person name="Lipzen A."/>
            <person name="Haridas S."/>
            <person name="Barry K."/>
            <person name="Grigoriev I.V."/>
            <person name="Quarterman J."/>
            <person name="Slininger P."/>
            <person name="Dien B."/>
            <person name="Trinh C.T."/>
        </authorList>
    </citation>
    <scope>NUCLEOTIDE SEQUENCE [LARGE SCALE GENOMIC DNA]</scope>
    <source>
        <strain evidence="4 6">YB392</strain>
    </source>
</reference>
<dbReference type="EMBL" id="KZ859013">
    <property type="protein sequence ID" value="RDW25086.1"/>
    <property type="molecule type" value="Genomic_DNA"/>
</dbReference>
<dbReference type="VEuPathDB" id="FungiDB:YALI0_E04961g"/>
<name>A0A1H6Q3A5_YARLL</name>
<evidence type="ECO:0000313" key="3">
    <source>
        <dbReference type="EMBL" id="AOW04967.1"/>
    </source>
</evidence>
<dbReference type="GeneID" id="2912268"/>
<protein>
    <submittedName>
        <fullName evidence="3">Uncharacterized protein</fullName>
    </submittedName>
</protein>